<dbReference type="EMBL" id="JAGSMN010000258">
    <property type="protein sequence ID" value="MBR7673827.1"/>
    <property type="molecule type" value="Genomic_DNA"/>
</dbReference>
<dbReference type="AlphaFoldDB" id="A0A8T4IVE5"/>
<keyword evidence="2" id="KW-1185">Reference proteome</keyword>
<evidence type="ECO:0000313" key="1">
    <source>
        <dbReference type="EMBL" id="MBR7673827.1"/>
    </source>
</evidence>
<accession>A0A8T4IVE5</accession>
<comment type="caution">
    <text evidence="1">The sequence shown here is derived from an EMBL/GenBank/DDBJ whole genome shotgun (WGS) entry which is preliminary data.</text>
</comment>
<sequence>MAFMKYSGAEKDLTLDELEEFIRDARKAGADGRRYIYGMLSTNGKLKEVSVDLSEYEGDYC</sequence>
<dbReference type="Proteomes" id="UP000675554">
    <property type="component" value="Unassembled WGS sequence"/>
</dbReference>
<organism evidence="1 2">
    <name type="scientific">Streptomyces daliensis</name>
    <dbReference type="NCBI Taxonomy" id="299421"/>
    <lineage>
        <taxon>Bacteria</taxon>
        <taxon>Bacillati</taxon>
        <taxon>Actinomycetota</taxon>
        <taxon>Actinomycetes</taxon>
        <taxon>Kitasatosporales</taxon>
        <taxon>Streptomycetaceae</taxon>
        <taxon>Streptomyces</taxon>
    </lineage>
</organism>
<gene>
    <name evidence="1" type="ORF">KDA82_12525</name>
</gene>
<evidence type="ECO:0000313" key="2">
    <source>
        <dbReference type="Proteomes" id="UP000675554"/>
    </source>
</evidence>
<name>A0A8T4IVE5_9ACTN</name>
<protein>
    <submittedName>
        <fullName evidence="1">Uncharacterized protein</fullName>
    </submittedName>
</protein>
<reference evidence="1" key="1">
    <citation type="submission" date="2021-04" db="EMBL/GenBank/DDBJ databases">
        <title>Sequencing of actinobacteria type strains.</title>
        <authorList>
            <person name="Nguyen G.-S."/>
            <person name="Wentzel A."/>
        </authorList>
    </citation>
    <scope>NUCLEOTIDE SEQUENCE</scope>
    <source>
        <strain evidence="1">DSM 42095</strain>
    </source>
</reference>
<proteinExistence type="predicted"/>